<comment type="function">
    <text evidence="6">Component of the cytosolic iron-sulfur (Fe/S) protein assembly machinery. Required for maturation of extramitochondrial Fe/S proteins.</text>
</comment>
<evidence type="ECO:0000256" key="6">
    <source>
        <dbReference type="ARBA" id="ARBA00025700"/>
    </source>
</evidence>
<dbReference type="PANTHER" id="PTHR11615">
    <property type="entry name" value="NITRATE, FORMATE, IRON DEHYDROGENASE"/>
    <property type="match status" value="1"/>
</dbReference>
<dbReference type="EMBL" id="ABJB010375911">
    <property type="status" value="NOT_ANNOTATED_CDS"/>
    <property type="molecule type" value="Genomic_DNA"/>
</dbReference>
<dbReference type="AlphaFoldDB" id="B7PB42"/>
<protein>
    <recommendedName>
        <fullName evidence="7">Iron hydrogenase large subunit C-terminal domain-containing protein</fullName>
    </recommendedName>
</protein>
<dbReference type="OrthoDB" id="10253113at2759"/>
<keyword evidence="3" id="KW-0479">Metal-binding</keyword>
<dbReference type="InterPro" id="IPR009016">
    <property type="entry name" value="Fe_hydrogenase"/>
</dbReference>
<evidence type="ECO:0000256" key="3">
    <source>
        <dbReference type="ARBA" id="ARBA00022723"/>
    </source>
</evidence>
<dbReference type="VEuPathDB" id="VectorBase:ISCI002766"/>
<evidence type="ECO:0000313" key="9">
    <source>
        <dbReference type="EnsemblMetazoa" id="ISCW002766-PA"/>
    </source>
</evidence>
<reference evidence="8 10" key="1">
    <citation type="submission" date="2008-03" db="EMBL/GenBank/DDBJ databases">
        <title>Annotation of Ixodes scapularis.</title>
        <authorList>
            <consortium name="Ixodes scapularis Genome Project Consortium"/>
            <person name="Caler E."/>
            <person name="Hannick L.I."/>
            <person name="Bidwell S."/>
            <person name="Joardar V."/>
            <person name="Thiagarajan M."/>
            <person name="Amedeo P."/>
            <person name="Galinsky K.J."/>
            <person name="Schobel S."/>
            <person name="Inman J."/>
            <person name="Hostetler J."/>
            <person name="Miller J."/>
            <person name="Hammond M."/>
            <person name="Megy K."/>
            <person name="Lawson D."/>
            <person name="Kodira C."/>
            <person name="Sutton G."/>
            <person name="Meyer J."/>
            <person name="Hill C.A."/>
            <person name="Birren B."/>
            <person name="Nene V."/>
            <person name="Collins F."/>
            <person name="Alarcon-Chaidez F."/>
            <person name="Wikel S."/>
            <person name="Strausberg R."/>
        </authorList>
    </citation>
    <scope>NUCLEOTIDE SEQUENCE [LARGE SCALE GENOMIC DNA]</scope>
    <source>
        <strain evidence="10">Wikel</strain>
        <strain evidence="8">Wikel colony</strain>
    </source>
</reference>
<dbReference type="InterPro" id="IPR050340">
    <property type="entry name" value="Cytosolic_Fe-S_CAF"/>
</dbReference>
<proteinExistence type="evidence at protein level"/>
<evidence type="ECO:0000256" key="4">
    <source>
        <dbReference type="ARBA" id="ARBA00023004"/>
    </source>
</evidence>
<name>B7PB42_IXOSC</name>
<dbReference type="GO" id="GO:0046872">
    <property type="term" value="F:metal ion binding"/>
    <property type="evidence" value="ECO:0007669"/>
    <property type="project" value="UniProtKB-KW"/>
</dbReference>
<organism>
    <name type="scientific">Ixodes scapularis</name>
    <name type="common">Black-legged tick</name>
    <name type="synonym">Deer tick</name>
    <dbReference type="NCBI Taxonomy" id="6945"/>
    <lineage>
        <taxon>Eukaryota</taxon>
        <taxon>Metazoa</taxon>
        <taxon>Ecdysozoa</taxon>
        <taxon>Arthropoda</taxon>
        <taxon>Chelicerata</taxon>
        <taxon>Arachnida</taxon>
        <taxon>Acari</taxon>
        <taxon>Parasitiformes</taxon>
        <taxon>Ixodida</taxon>
        <taxon>Ixodoidea</taxon>
        <taxon>Ixodidae</taxon>
        <taxon>Ixodinae</taxon>
        <taxon>Ixodes</taxon>
    </lineage>
</organism>
<dbReference type="Proteomes" id="UP000001555">
    <property type="component" value="Unassembled WGS sequence"/>
</dbReference>
<keyword evidence="10" id="KW-1185">Reference proteome</keyword>
<dbReference type="SUPFAM" id="SSF53920">
    <property type="entry name" value="Fe-only hydrogenase"/>
    <property type="match status" value="1"/>
</dbReference>
<dbReference type="PaxDb" id="6945-B7PB42"/>
<sequence length="300" mass="33550">MADGFSGVLRITDLNDFITPSQECIKPVKVEKSSSKLGSIKIAEDGSYLQVDETGKASKLAKAQITLNDCLACSGCITSAETVLITQQSSEELFKVLRANSELPVEQRQLIVVSIAPQVYASFSGKYDVAYDEAAARLTGFFKRLGAHHVLDTTFAREFTLVEMLHDFLERYRRKESDPSALPLLTSACPGFVCYAEKTHGDFILPYISRARSPQQVMGSLVKKYLASKISRTPDQIYHVSVMPCYDKKLEASRGDFYDEIYSTRDVDCVITSSRLLYSSRTSRASVLRRRILLCVMLFQ</sequence>
<dbReference type="STRING" id="6945.B7PB42"/>
<dbReference type="EMBL" id="DS674534">
    <property type="protein sequence ID" value="EEC03814.1"/>
    <property type="molecule type" value="Genomic_DNA"/>
</dbReference>
<dbReference type="InParanoid" id="B7PB42"/>
<feature type="domain" description="Iron hydrogenase large subunit C-terminal" evidence="7">
    <location>
        <begin position="111"/>
        <end position="274"/>
    </location>
</feature>
<evidence type="ECO:0000256" key="2">
    <source>
        <dbReference type="ARBA" id="ARBA00022485"/>
    </source>
</evidence>
<dbReference type="Gene3D" id="3.40.50.1780">
    <property type="match status" value="2"/>
</dbReference>
<evidence type="ECO:0000313" key="8">
    <source>
        <dbReference type="EMBL" id="EEC03814.1"/>
    </source>
</evidence>
<comment type="similarity">
    <text evidence="1">Belongs to the NARF family.</text>
</comment>
<keyword evidence="5" id="KW-0411">Iron-sulfur</keyword>
<keyword evidence="4" id="KW-0408">Iron</keyword>
<dbReference type="FunCoup" id="B7PB42">
    <property type="interactions" value="394"/>
</dbReference>
<dbReference type="EnsemblMetazoa" id="ISCW002766-RA">
    <property type="protein sequence ID" value="ISCW002766-PA"/>
    <property type="gene ID" value="ISCW002766"/>
</dbReference>
<dbReference type="VEuPathDB" id="VectorBase:ISCW002766"/>
<evidence type="ECO:0000256" key="1">
    <source>
        <dbReference type="ARBA" id="ARBA00006596"/>
    </source>
</evidence>
<accession>B7PB42</accession>
<evidence type="ECO:0000259" key="7">
    <source>
        <dbReference type="Pfam" id="PF02906"/>
    </source>
</evidence>
<gene>
    <name evidence="8" type="ORF">IscW_ISCW002766</name>
</gene>
<dbReference type="EMBL" id="ABJB010400697">
    <property type="status" value="NOT_ANNOTATED_CDS"/>
    <property type="molecule type" value="Genomic_DNA"/>
</dbReference>
<evidence type="ECO:0007829" key="11">
    <source>
        <dbReference type="PeptideAtlas" id="B7PB42"/>
    </source>
</evidence>
<dbReference type="FunFam" id="3.30.70.20:FF:000042">
    <property type="entry name" value="Cytosolic Fe-S cluster assembly factor NAR1"/>
    <property type="match status" value="1"/>
</dbReference>
<keyword evidence="11" id="KW-1267">Proteomics identification</keyword>
<evidence type="ECO:0000256" key="5">
    <source>
        <dbReference type="ARBA" id="ARBA00023014"/>
    </source>
</evidence>
<dbReference type="EMBL" id="ABJB010330381">
    <property type="status" value="NOT_ANNOTATED_CDS"/>
    <property type="molecule type" value="Genomic_DNA"/>
</dbReference>
<dbReference type="VEuPathDB" id="VectorBase:ISCP_031546"/>
<feature type="non-terminal residue" evidence="8">
    <location>
        <position position="300"/>
    </location>
</feature>
<dbReference type="Pfam" id="PF02906">
    <property type="entry name" value="Fe_hyd_lg_C"/>
    <property type="match status" value="1"/>
</dbReference>
<dbReference type="GO" id="GO:0051539">
    <property type="term" value="F:4 iron, 4 sulfur cluster binding"/>
    <property type="evidence" value="ECO:0007669"/>
    <property type="project" value="UniProtKB-KW"/>
</dbReference>
<reference evidence="9" key="2">
    <citation type="submission" date="2020-05" db="UniProtKB">
        <authorList>
            <consortium name="EnsemblMetazoa"/>
        </authorList>
    </citation>
    <scope>IDENTIFICATION</scope>
    <source>
        <strain evidence="9">wikel</strain>
    </source>
</reference>
<keyword evidence="2" id="KW-0004">4Fe-4S</keyword>
<dbReference type="InterPro" id="IPR004108">
    <property type="entry name" value="Fe_hydrogenase_lsu_C"/>
</dbReference>
<dbReference type="HOGENOM" id="CLU_018240_0_0_1"/>
<evidence type="ECO:0000313" key="10">
    <source>
        <dbReference type="Proteomes" id="UP000001555"/>
    </source>
</evidence>